<dbReference type="GO" id="GO:0009103">
    <property type="term" value="P:lipopolysaccharide biosynthetic process"/>
    <property type="evidence" value="ECO:0007669"/>
    <property type="project" value="TreeGrafter"/>
</dbReference>
<proteinExistence type="predicted"/>
<dbReference type="PANTHER" id="PTHR46401">
    <property type="entry name" value="GLYCOSYLTRANSFERASE WBBK-RELATED"/>
    <property type="match status" value="1"/>
</dbReference>
<dbReference type="EMBL" id="RBIG01000005">
    <property type="protein sequence ID" value="RKQ67856.1"/>
    <property type="molecule type" value="Genomic_DNA"/>
</dbReference>
<dbReference type="GO" id="GO:0016757">
    <property type="term" value="F:glycosyltransferase activity"/>
    <property type="evidence" value="ECO:0007669"/>
    <property type="project" value="InterPro"/>
</dbReference>
<name>A0A420WA72_9PROT</name>
<organism evidence="4 5">
    <name type="scientific">Oceanibaculum indicum</name>
    <dbReference type="NCBI Taxonomy" id="526216"/>
    <lineage>
        <taxon>Bacteria</taxon>
        <taxon>Pseudomonadati</taxon>
        <taxon>Pseudomonadota</taxon>
        <taxon>Alphaproteobacteria</taxon>
        <taxon>Rhodospirillales</taxon>
        <taxon>Oceanibaculaceae</taxon>
        <taxon>Oceanibaculum</taxon>
    </lineage>
</organism>
<evidence type="ECO:0000313" key="5">
    <source>
        <dbReference type="Proteomes" id="UP000277424"/>
    </source>
</evidence>
<dbReference type="PANTHER" id="PTHR46401:SF2">
    <property type="entry name" value="GLYCOSYLTRANSFERASE WBBK-RELATED"/>
    <property type="match status" value="1"/>
</dbReference>
<dbReference type="Pfam" id="PF00534">
    <property type="entry name" value="Glycos_transf_1"/>
    <property type="match status" value="1"/>
</dbReference>
<evidence type="ECO:0000313" key="4">
    <source>
        <dbReference type="EMBL" id="RKQ67856.1"/>
    </source>
</evidence>
<comment type="caution">
    <text evidence="4">The sequence shown here is derived from an EMBL/GenBank/DDBJ whole genome shotgun (WGS) entry which is preliminary data.</text>
</comment>
<dbReference type="InterPro" id="IPR022623">
    <property type="entry name" value="Glyco_trans_4"/>
</dbReference>
<sequence>MRILFIHQNCPGQYKHLVMHLKQDPKNDIVFISKPNGNTITGIRRIDYKPHREANPQTHHYLTSAENGVLHGQAVARVLIALKEKGWKPDIICAHPGWGEALFVKDVYPDVPLLGFFEFFYHAEGADCGFDPMYPNTMDDFFRLRLKNTVNLLSLEACDWGMSPTFWQREVHPTAYQQKISVIHDGVDTATLVPKDDVRVTLPSGVTLSRDDEVVTYVSRNLEPYRGFHVYMKALEEMCRRRSKAHFLVVGGDEVSYGRRLSDGRTYREELLKEVKIDPARVHFLGRIPYSSFVKVLQLSSAHVYLTYPFVLSWSMLEAMSAGCLIIGSSTRPVMEAVEDGKNGLLVDFFSPTGVADAVDRVLDHPDRMAALRSAARQTIVDRYDLASICLPAQLGLIDTLVAGKTPALDLAAGKSPALTAS</sequence>
<feature type="domain" description="Glycosyl transferase family 4" evidence="3">
    <location>
        <begin position="26"/>
        <end position="191"/>
    </location>
</feature>
<dbReference type="Proteomes" id="UP000277424">
    <property type="component" value="Unassembled WGS sequence"/>
</dbReference>
<evidence type="ECO:0000259" key="3">
    <source>
        <dbReference type="Pfam" id="PF12000"/>
    </source>
</evidence>
<dbReference type="CDD" id="cd03818">
    <property type="entry name" value="GT4_ExpC-like"/>
    <property type="match status" value="1"/>
</dbReference>
<dbReference type="InterPro" id="IPR001296">
    <property type="entry name" value="Glyco_trans_1"/>
</dbReference>
<keyword evidence="1 4" id="KW-0808">Transferase</keyword>
<dbReference type="Gene3D" id="3.40.50.2000">
    <property type="entry name" value="Glycogen Phosphorylase B"/>
    <property type="match status" value="1"/>
</dbReference>
<dbReference type="Pfam" id="PF12000">
    <property type="entry name" value="Glyco_trans_4_3"/>
    <property type="match status" value="1"/>
</dbReference>
<reference evidence="4 5" key="1">
    <citation type="submission" date="2018-10" db="EMBL/GenBank/DDBJ databases">
        <title>Comparative analysis of microorganisms from saline springs in Andes Mountain Range, Colombia.</title>
        <authorList>
            <person name="Rubin E."/>
        </authorList>
    </citation>
    <scope>NUCLEOTIDE SEQUENCE [LARGE SCALE GENOMIC DNA]</scope>
    <source>
        <strain evidence="4 5">USBA 36</strain>
    </source>
</reference>
<dbReference type="SUPFAM" id="SSF53756">
    <property type="entry name" value="UDP-Glycosyltransferase/glycogen phosphorylase"/>
    <property type="match status" value="1"/>
</dbReference>
<evidence type="ECO:0000256" key="1">
    <source>
        <dbReference type="ARBA" id="ARBA00022679"/>
    </source>
</evidence>
<dbReference type="RefSeq" id="WP_121222025.1">
    <property type="nucleotide sequence ID" value="NZ_RBIG01000005.1"/>
</dbReference>
<protein>
    <submittedName>
        <fullName evidence="4">Glycosyltransferase involved in cell wall biosynthesis</fullName>
    </submittedName>
</protein>
<dbReference type="OrthoDB" id="9793726at2"/>
<feature type="domain" description="Glycosyl transferase family 1" evidence="2">
    <location>
        <begin position="210"/>
        <end position="378"/>
    </location>
</feature>
<dbReference type="AlphaFoldDB" id="A0A420WA72"/>
<evidence type="ECO:0000259" key="2">
    <source>
        <dbReference type="Pfam" id="PF00534"/>
    </source>
</evidence>
<accession>A0A420WA72</accession>
<gene>
    <name evidence="4" type="ORF">BCL74_3517</name>
</gene>